<dbReference type="AlphaFoldDB" id="A0A1E8PJS5"/>
<dbReference type="InterPro" id="IPR029024">
    <property type="entry name" value="TerB-like"/>
</dbReference>
<proteinExistence type="predicted"/>
<dbReference type="Gene3D" id="1.10.3680.10">
    <property type="entry name" value="TerB-like"/>
    <property type="match status" value="1"/>
</dbReference>
<dbReference type="SUPFAM" id="SSF158682">
    <property type="entry name" value="TerB-like"/>
    <property type="match status" value="1"/>
</dbReference>
<dbReference type="CDD" id="cd07176">
    <property type="entry name" value="terB"/>
    <property type="match status" value="1"/>
</dbReference>
<feature type="domain" description="Co-chaperone DjlA N-terminal" evidence="1">
    <location>
        <begin position="34"/>
        <end position="151"/>
    </location>
</feature>
<dbReference type="Pfam" id="PF05099">
    <property type="entry name" value="TerB"/>
    <property type="match status" value="1"/>
</dbReference>
<dbReference type="InterPro" id="IPR007791">
    <property type="entry name" value="DjlA_N"/>
</dbReference>
<accession>A0A1E8PJS5</accession>
<gene>
    <name evidence="2" type="ORF">BA896_021225</name>
</gene>
<evidence type="ECO:0000313" key="2">
    <source>
        <dbReference type="EMBL" id="OFJ46561.1"/>
    </source>
</evidence>
<evidence type="ECO:0000259" key="1">
    <source>
        <dbReference type="Pfam" id="PF05099"/>
    </source>
</evidence>
<evidence type="ECO:0000313" key="3">
    <source>
        <dbReference type="Proteomes" id="UP000092634"/>
    </source>
</evidence>
<name>A0A1E8PJS5_9BURK</name>
<dbReference type="Proteomes" id="UP000092634">
    <property type="component" value="Unassembled WGS sequence"/>
</dbReference>
<protein>
    <submittedName>
        <fullName evidence="2">Tellurite resistance TerB</fullName>
    </submittedName>
</protein>
<sequence>MHHEFRFLLSKLKTKASELKTEALKYKNKDFLNAAMAGSALIAMADGNVSAEEKQKMVKFIESNDALSVFTTTDVIKAFQDYVGQLEFDKDIGEAKAYQALGKMKSNVEASRLLVRMIIAVASSDGNFDANEQRVASKIARELGLTPAEFELQ</sequence>
<comment type="caution">
    <text evidence="2">The sequence shown here is derived from an EMBL/GenBank/DDBJ whole genome shotgun (WGS) entry which is preliminary data.</text>
</comment>
<organism evidence="2 3">
    <name type="scientific">Janthinobacterium lividum</name>
    <dbReference type="NCBI Taxonomy" id="29581"/>
    <lineage>
        <taxon>Bacteria</taxon>
        <taxon>Pseudomonadati</taxon>
        <taxon>Pseudomonadota</taxon>
        <taxon>Betaproteobacteria</taxon>
        <taxon>Burkholderiales</taxon>
        <taxon>Oxalobacteraceae</taxon>
        <taxon>Janthinobacterium</taxon>
    </lineage>
</organism>
<reference evidence="2 3" key="1">
    <citation type="submission" date="2016-10" db="EMBL/GenBank/DDBJ databases">
        <title>Updated version of Genome Assembly of Janthinobacterium lividum ERGS5:01.</title>
        <authorList>
            <person name="Kumar R."/>
            <person name="Acharya V."/>
            <person name="Singh D."/>
        </authorList>
    </citation>
    <scope>NUCLEOTIDE SEQUENCE [LARGE SCALE GENOMIC DNA]</scope>
    <source>
        <strain evidence="2 3">ERGS5:01</strain>
    </source>
</reference>
<dbReference type="EMBL" id="MAQB02000012">
    <property type="protein sequence ID" value="OFJ46561.1"/>
    <property type="molecule type" value="Genomic_DNA"/>
</dbReference>